<evidence type="ECO:0000313" key="2">
    <source>
        <dbReference type="EMBL" id="KAB5526576.1"/>
    </source>
</evidence>
<proteinExistence type="predicted"/>
<feature type="region of interest" description="Disordered" evidence="1">
    <location>
        <begin position="1"/>
        <end position="61"/>
    </location>
</feature>
<dbReference type="PANTHER" id="PTHR33696:SF3">
    <property type="entry name" value="FLZ-TYPE DOMAIN-CONTAINING PROTEIN"/>
    <property type="match status" value="1"/>
</dbReference>
<feature type="compositionally biased region" description="Basic and acidic residues" evidence="1">
    <location>
        <begin position="99"/>
        <end position="109"/>
    </location>
</feature>
<evidence type="ECO:0000256" key="1">
    <source>
        <dbReference type="SAM" id="MobiDB-lite"/>
    </source>
</evidence>
<reference evidence="3" key="1">
    <citation type="journal article" date="2019" name="Gigascience">
        <title>De novo genome assembly of the endangered Acer yangbiense, a plant species with extremely small populations endemic to Yunnan Province, China.</title>
        <authorList>
            <person name="Yang J."/>
            <person name="Wariss H.M."/>
            <person name="Tao L."/>
            <person name="Zhang R."/>
            <person name="Yun Q."/>
            <person name="Hollingsworth P."/>
            <person name="Dao Z."/>
            <person name="Luo G."/>
            <person name="Guo H."/>
            <person name="Ma Y."/>
            <person name="Sun W."/>
        </authorList>
    </citation>
    <scope>NUCLEOTIDE SEQUENCE [LARGE SCALE GENOMIC DNA]</scope>
    <source>
        <strain evidence="3">cv. br00</strain>
    </source>
</reference>
<accession>A0A5N5K708</accession>
<gene>
    <name evidence="2" type="ORF">DKX38_020423</name>
</gene>
<comment type="caution">
    <text evidence="2">The sequence shown here is derived from an EMBL/GenBank/DDBJ whole genome shotgun (WGS) entry which is preliminary data.</text>
</comment>
<organism evidence="2 3">
    <name type="scientific">Salix brachista</name>
    <dbReference type="NCBI Taxonomy" id="2182728"/>
    <lineage>
        <taxon>Eukaryota</taxon>
        <taxon>Viridiplantae</taxon>
        <taxon>Streptophyta</taxon>
        <taxon>Embryophyta</taxon>
        <taxon>Tracheophyta</taxon>
        <taxon>Spermatophyta</taxon>
        <taxon>Magnoliopsida</taxon>
        <taxon>eudicotyledons</taxon>
        <taxon>Gunneridae</taxon>
        <taxon>Pentapetalae</taxon>
        <taxon>rosids</taxon>
        <taxon>fabids</taxon>
        <taxon>Malpighiales</taxon>
        <taxon>Salicaceae</taxon>
        <taxon>Saliceae</taxon>
        <taxon>Salix</taxon>
    </lineage>
</organism>
<dbReference type="PANTHER" id="PTHR33696">
    <property type="entry name" value="T22J18.15-RELATED"/>
    <property type="match status" value="1"/>
</dbReference>
<feature type="region of interest" description="Disordered" evidence="1">
    <location>
        <begin position="95"/>
        <end position="117"/>
    </location>
</feature>
<feature type="compositionally biased region" description="Polar residues" evidence="1">
    <location>
        <begin position="51"/>
        <end position="61"/>
    </location>
</feature>
<name>A0A5N5K708_9ROSI</name>
<evidence type="ECO:0000313" key="3">
    <source>
        <dbReference type="Proteomes" id="UP000326939"/>
    </source>
</evidence>
<dbReference type="Proteomes" id="UP000326939">
    <property type="component" value="Chromosome 14"/>
</dbReference>
<feature type="compositionally biased region" description="Basic and acidic residues" evidence="1">
    <location>
        <begin position="27"/>
        <end position="38"/>
    </location>
</feature>
<protein>
    <submittedName>
        <fullName evidence="2">Uncharacterized protein</fullName>
    </submittedName>
</protein>
<dbReference type="AlphaFoldDB" id="A0A5N5K708"/>
<keyword evidence="3" id="KW-1185">Reference proteome</keyword>
<dbReference type="EMBL" id="VDCV01000014">
    <property type="protein sequence ID" value="KAB5526576.1"/>
    <property type="molecule type" value="Genomic_DNA"/>
</dbReference>
<sequence>MSHDDVVQSKANVPFSWEQKPGVSKVTHQEVRPVDTWHFRLKLPPPPPRASKSTRFPSDDNLQLLSAPSSSFKKGIRIQEDPFWRAYKKCTRSPINGRLTRDGKADRGRPKTVRKNAGSSLSCKYSCPVAGDNLVRMSQFSTPISKSEGTGKGQLLTPNDLVILADFNLSLLLQFLLKAIASGMSMKQSKTVHSNGHVPFSWEKRPGESKVVTNHHGCLSKETSEVKLQPPPCPVESSRISTHDITIPLPPCKFQAPAAPSRSSSRRGLKKEIDDPFLAAYKECTKSTEKDKPVKKKLGSGRRKGAVFDFSSCKQSCSVRDDNLVRVSQVPCERDKWHRS</sequence>